<reference evidence="2 3" key="1">
    <citation type="journal article" date="2004" name="Science">
        <title>The Ashbya gossypii genome as a tool for mapping the ancient Saccharomyces cerevisiae genome.</title>
        <authorList>
            <person name="Dietrich F.S."/>
            <person name="Voegeli S."/>
            <person name="Brachat S."/>
            <person name="Lerch A."/>
            <person name="Gates K."/>
            <person name="Steiner S."/>
            <person name="Mohr C."/>
            <person name="Pohlmann R."/>
            <person name="Luedi P."/>
            <person name="Choi S."/>
            <person name="Wing R.A."/>
            <person name="Flavier A."/>
            <person name="Gaffney T.D."/>
            <person name="Philippsen P."/>
        </authorList>
    </citation>
    <scope>NUCLEOTIDE SEQUENCE [LARGE SCALE GENOMIC DNA]</scope>
    <source>
        <strain evidence="3">ATCC 10895 / CBS 109.51 / FGSC 9923 / NRRL Y-1056</strain>
    </source>
</reference>
<dbReference type="OMA" id="GWAIHER"/>
<feature type="transmembrane region" description="Helical" evidence="1">
    <location>
        <begin position="122"/>
        <end position="143"/>
    </location>
</feature>
<accession>Q75ET9</accession>
<feature type="transmembrane region" description="Helical" evidence="1">
    <location>
        <begin position="50"/>
        <end position="71"/>
    </location>
</feature>
<proteinExistence type="predicted"/>
<dbReference type="STRING" id="284811.Q75ET9"/>
<name>Q75ET9_EREGS</name>
<evidence type="ECO:0000313" key="2">
    <source>
        <dbReference type="EMBL" id="AAS50362.1"/>
    </source>
</evidence>
<evidence type="ECO:0000313" key="3">
    <source>
        <dbReference type="Proteomes" id="UP000000591"/>
    </source>
</evidence>
<dbReference type="KEGG" id="ago:AGOS_AAL004W"/>
<sequence length="311" mass="35060">MGKLDCQRNWYQQLIRRAMSNDGTTPLSHVSALTDSVGWAIHERFKPVTMVIWLVHSVFFQPIYTTVNLLLWQPMLTLQRAIWKLALLPANLLLKIFLRTSVEELAVGTDFRGALTIAKVCIQYVIATAVVGSFLGITTGVVLGSIHRMVRIPALYVAILPTYVDKTTQWVSTVRDFFSNIIDAGLRSIPILSSGVLVDEGGDLFTDLLDTYEHEYVQYSQSSSNGLREPVKGDYDDYGNMTPISIQDEEELGTSTLSAISNLWDSVPDSGTVRTDVDELKYNLKNSSRQKIAHTTQRYDKFDFSELHHRH</sequence>
<organism evidence="2 3">
    <name type="scientific">Eremothecium gossypii (strain ATCC 10895 / CBS 109.51 / FGSC 9923 / NRRL Y-1056)</name>
    <name type="common">Yeast</name>
    <name type="synonym">Ashbya gossypii</name>
    <dbReference type="NCBI Taxonomy" id="284811"/>
    <lineage>
        <taxon>Eukaryota</taxon>
        <taxon>Fungi</taxon>
        <taxon>Dikarya</taxon>
        <taxon>Ascomycota</taxon>
        <taxon>Saccharomycotina</taxon>
        <taxon>Saccharomycetes</taxon>
        <taxon>Saccharomycetales</taxon>
        <taxon>Saccharomycetaceae</taxon>
        <taxon>Eremothecium</taxon>
    </lineage>
</organism>
<dbReference type="GeneID" id="4618562"/>
<dbReference type="HOGENOM" id="CLU_994090_0_0_1"/>
<keyword evidence="1" id="KW-0812">Transmembrane</keyword>
<gene>
    <name evidence="2" type="ORF">AGOS_AAL004W</name>
</gene>
<dbReference type="InParanoid" id="Q75ET9"/>
<dbReference type="EMBL" id="AE016814">
    <property type="protein sequence ID" value="AAS50362.1"/>
    <property type="molecule type" value="Genomic_DNA"/>
</dbReference>
<keyword evidence="1" id="KW-1133">Transmembrane helix</keyword>
<evidence type="ECO:0000256" key="1">
    <source>
        <dbReference type="SAM" id="Phobius"/>
    </source>
</evidence>
<dbReference type="OrthoDB" id="4058853at2759"/>
<keyword evidence="1" id="KW-0472">Membrane</keyword>
<protein>
    <submittedName>
        <fullName evidence="2">AAL004Wp</fullName>
    </submittedName>
</protein>
<dbReference type="Proteomes" id="UP000000591">
    <property type="component" value="Chromosome I"/>
</dbReference>
<dbReference type="RefSeq" id="NP_982538.1">
    <property type="nucleotide sequence ID" value="NM_207891.1"/>
</dbReference>
<dbReference type="AlphaFoldDB" id="Q75ET9"/>
<reference evidence="3" key="2">
    <citation type="journal article" date="2013" name="G3 (Bethesda)">
        <title>Genomes of Ashbya fungi isolated from insects reveal four mating-type loci, numerous translocations, lack of transposons, and distinct gene duplications.</title>
        <authorList>
            <person name="Dietrich F.S."/>
            <person name="Voegeli S."/>
            <person name="Kuo S."/>
            <person name="Philippsen P."/>
        </authorList>
    </citation>
    <scope>GENOME REANNOTATION</scope>
    <source>
        <strain evidence="3">ATCC 10895 / CBS 109.51 / FGSC 9923 / NRRL Y-1056</strain>
    </source>
</reference>
<keyword evidence="3" id="KW-1185">Reference proteome</keyword>